<evidence type="ECO:0000313" key="2">
    <source>
        <dbReference type="Proteomes" id="UP000290287"/>
    </source>
</evidence>
<dbReference type="EMBL" id="PEIB01000024">
    <property type="protein sequence ID" value="RXJ72257.1"/>
    <property type="molecule type" value="Genomic_DNA"/>
</dbReference>
<comment type="caution">
    <text evidence="1">The sequence shown here is derived from an EMBL/GenBank/DDBJ whole genome shotgun (WGS) entry which is preliminary data.</text>
</comment>
<reference evidence="1 2" key="1">
    <citation type="submission" date="2017-10" db="EMBL/GenBank/DDBJ databases">
        <title>Nyctiphanis sp. nov., isolated from the stomach of the euphausiid Nyctiphanes simplex (Hansen, 1911) in the Gulf of California.</title>
        <authorList>
            <person name="Gomez-Gil B."/>
            <person name="Aguilar-Mendez M."/>
            <person name="Lopez-Cortes A."/>
            <person name="Gomez-Gutierrez J."/>
            <person name="Roque A."/>
            <person name="Lang E."/>
            <person name="Gonzalez-Castillo A."/>
        </authorList>
    </citation>
    <scope>NUCLEOTIDE SEQUENCE [LARGE SCALE GENOMIC DNA]</scope>
    <source>
        <strain evidence="1 2">CAIM 600</strain>
    </source>
</reference>
<organism evidence="1 2">
    <name type="scientific">Veronia nyctiphanis</name>
    <dbReference type="NCBI Taxonomy" id="1278244"/>
    <lineage>
        <taxon>Bacteria</taxon>
        <taxon>Pseudomonadati</taxon>
        <taxon>Pseudomonadota</taxon>
        <taxon>Gammaproteobacteria</taxon>
        <taxon>Vibrionales</taxon>
        <taxon>Vibrionaceae</taxon>
        <taxon>Veronia</taxon>
    </lineage>
</organism>
<dbReference type="RefSeq" id="WP_129123276.1">
    <property type="nucleotide sequence ID" value="NZ_PEIB01000024.1"/>
</dbReference>
<protein>
    <submittedName>
        <fullName evidence="1">Uncharacterized protein</fullName>
    </submittedName>
</protein>
<sequence length="73" mass="8537">MITQRSDIYDKMLDRVSQMNDYTVKTIDARNSFSEGDLMHFQAAKEEFLLRIDKVAVTKQIKSAHVKEILRSM</sequence>
<proteinExistence type="predicted"/>
<dbReference type="AlphaFoldDB" id="A0A4Q0YMX6"/>
<accession>A0A4Q0YMX6</accession>
<keyword evidence="2" id="KW-1185">Reference proteome</keyword>
<evidence type="ECO:0000313" key="1">
    <source>
        <dbReference type="EMBL" id="RXJ72257.1"/>
    </source>
</evidence>
<dbReference type="Proteomes" id="UP000290287">
    <property type="component" value="Unassembled WGS sequence"/>
</dbReference>
<name>A0A4Q0YMX6_9GAMM</name>
<gene>
    <name evidence="1" type="ORF">CS022_17075</name>
</gene>